<dbReference type="PROSITE" id="PS50191">
    <property type="entry name" value="CRAL_TRIO"/>
    <property type="match status" value="1"/>
</dbReference>
<reference evidence="3" key="1">
    <citation type="submission" date="2020-03" db="EMBL/GenBank/DDBJ databases">
        <title>Site-based positive gene gene selection in Geosmithia morbida across the United States reveals a broad range of putative effectors and factors for local host and environmental adapation.</title>
        <authorList>
            <person name="Onufrak A."/>
            <person name="Murdoch R.W."/>
            <person name="Gazis R."/>
            <person name="Huff M."/>
            <person name="Staton M."/>
            <person name="Klingeman W."/>
            <person name="Hadziabdic D."/>
        </authorList>
    </citation>
    <scope>NUCLEOTIDE SEQUENCE</scope>
    <source>
        <strain evidence="3">1262</strain>
    </source>
</reference>
<dbReference type="RefSeq" id="XP_035318593.1">
    <property type="nucleotide sequence ID" value="XM_035465605.1"/>
</dbReference>
<dbReference type="CDD" id="cd00170">
    <property type="entry name" value="SEC14"/>
    <property type="match status" value="1"/>
</dbReference>
<proteinExistence type="predicted"/>
<comment type="caution">
    <text evidence="3">The sequence shown here is derived from an EMBL/GenBank/DDBJ whole genome shotgun (WGS) entry which is preliminary data.</text>
</comment>
<feature type="region of interest" description="Disordered" evidence="1">
    <location>
        <begin position="40"/>
        <end position="61"/>
    </location>
</feature>
<dbReference type="InterPro" id="IPR036273">
    <property type="entry name" value="CRAL/TRIO_N_dom_sf"/>
</dbReference>
<dbReference type="GeneID" id="55969857"/>
<dbReference type="PANTHER" id="PTHR46590">
    <property type="entry name" value="PHOSPHATIDYLINOSITOL TRANSFER PROTEIN CSR1-RELATED"/>
    <property type="match status" value="1"/>
</dbReference>
<dbReference type="InterPro" id="IPR052432">
    <property type="entry name" value="PITP/CRAL-TRIO"/>
</dbReference>
<evidence type="ECO:0000259" key="2">
    <source>
        <dbReference type="PROSITE" id="PS50191"/>
    </source>
</evidence>
<dbReference type="SUPFAM" id="SSF46938">
    <property type="entry name" value="CRAL/TRIO N-terminal domain"/>
    <property type="match status" value="1"/>
</dbReference>
<evidence type="ECO:0000313" key="3">
    <source>
        <dbReference type="EMBL" id="KAF4119941.1"/>
    </source>
</evidence>
<dbReference type="AlphaFoldDB" id="A0A9P5D0Z6"/>
<sequence>MSPSETSGHLGHLTVEEERKLQQVWANIIRLFGDQNISQGKPDCRGNGDLKMTGTSPKSGQLSLIDTAPDRIEEYRKIMTSKSPQVFKKRFWESIKAYNPDSIILRFLRARKWDVGNATTMLVSAINWRDEIRIEETIINRGESVMFETSHTQCVKDFVAQYKSGKSYVRGTDKDLHPVYVIKVKLHDPHAQSSQTMESYVLHNIESIRLLVREPNDKACLIFDLTGFGLRNMDFHLVKFMIQVFESRYPETLGLVLVHNAPFIFWGIWSVIKGWLDPVIASKIHFTRGNGDIERFIANDRRQKSYGGDDTWEYKYVEPVKGENALMEDTVKRDEIQAEREALAIQYEKETIQWMAFDPDSKQGKNCNTRRMEIATKLRDNYWSLDPYVRARTYFDRIGAVENKKVLNFDPVVG</sequence>
<accession>A0A9P5D0Z6</accession>
<evidence type="ECO:0000256" key="1">
    <source>
        <dbReference type="SAM" id="MobiDB-lite"/>
    </source>
</evidence>
<dbReference type="InterPro" id="IPR011074">
    <property type="entry name" value="CRAL/TRIO_N_dom"/>
</dbReference>
<dbReference type="Proteomes" id="UP000749293">
    <property type="component" value="Unassembled WGS sequence"/>
</dbReference>
<protein>
    <submittedName>
        <fullName evidence="3">SEC14</fullName>
    </submittedName>
</protein>
<dbReference type="SMART" id="SM00516">
    <property type="entry name" value="SEC14"/>
    <property type="match status" value="1"/>
</dbReference>
<dbReference type="SUPFAM" id="SSF52087">
    <property type="entry name" value="CRAL/TRIO domain"/>
    <property type="match status" value="1"/>
</dbReference>
<evidence type="ECO:0000313" key="4">
    <source>
        <dbReference type="Proteomes" id="UP000749293"/>
    </source>
</evidence>
<dbReference type="Gene3D" id="3.40.525.10">
    <property type="entry name" value="CRAL-TRIO lipid binding domain"/>
    <property type="match status" value="1"/>
</dbReference>
<dbReference type="EMBL" id="JAANYQ010000020">
    <property type="protein sequence ID" value="KAF4119941.1"/>
    <property type="molecule type" value="Genomic_DNA"/>
</dbReference>
<organism evidence="3 4">
    <name type="scientific">Geosmithia morbida</name>
    <dbReference type="NCBI Taxonomy" id="1094350"/>
    <lineage>
        <taxon>Eukaryota</taxon>
        <taxon>Fungi</taxon>
        <taxon>Dikarya</taxon>
        <taxon>Ascomycota</taxon>
        <taxon>Pezizomycotina</taxon>
        <taxon>Sordariomycetes</taxon>
        <taxon>Hypocreomycetidae</taxon>
        <taxon>Hypocreales</taxon>
        <taxon>Bionectriaceae</taxon>
        <taxon>Geosmithia</taxon>
    </lineage>
</organism>
<dbReference type="PANTHER" id="PTHR46590:SF1">
    <property type="entry name" value="PHOSPHATIDYLINOSITOL TRANSFER PROTEIN CSR1"/>
    <property type="match status" value="1"/>
</dbReference>
<dbReference type="Pfam" id="PF03765">
    <property type="entry name" value="CRAL_TRIO_N"/>
    <property type="match status" value="1"/>
</dbReference>
<gene>
    <name evidence="3" type="ORF">GMORB2_3629</name>
</gene>
<feature type="domain" description="CRAL-TRIO" evidence="2">
    <location>
        <begin position="155"/>
        <end position="314"/>
    </location>
</feature>
<dbReference type="InterPro" id="IPR001251">
    <property type="entry name" value="CRAL-TRIO_dom"/>
</dbReference>
<keyword evidence="4" id="KW-1185">Reference proteome</keyword>
<dbReference type="SMART" id="SM01100">
    <property type="entry name" value="CRAL_TRIO_N"/>
    <property type="match status" value="1"/>
</dbReference>
<dbReference type="OrthoDB" id="43460at2759"/>
<name>A0A9P5D0Z6_9HYPO</name>
<dbReference type="InterPro" id="IPR036865">
    <property type="entry name" value="CRAL-TRIO_dom_sf"/>
</dbReference>
<dbReference type="Pfam" id="PF00650">
    <property type="entry name" value="CRAL_TRIO"/>
    <property type="match status" value="1"/>
</dbReference>